<reference evidence="3" key="4">
    <citation type="journal article" date="2015" name="G3 (Bethesda)">
        <title>Genome sequences of three phytopathogenic species of the Magnaporthaceae family of fungi.</title>
        <authorList>
            <person name="Okagaki L.H."/>
            <person name="Nunes C.C."/>
            <person name="Sailsbery J."/>
            <person name="Clay B."/>
            <person name="Brown D."/>
            <person name="John T."/>
            <person name="Oh Y."/>
            <person name="Young N."/>
            <person name="Fitzgerald M."/>
            <person name="Haas B.J."/>
            <person name="Zeng Q."/>
            <person name="Young S."/>
            <person name="Adiconis X."/>
            <person name="Fan L."/>
            <person name="Levin J.Z."/>
            <person name="Mitchell T.K."/>
            <person name="Okubara P.A."/>
            <person name="Farman M.L."/>
            <person name="Kohn L.M."/>
            <person name="Birren B."/>
            <person name="Ma L.-J."/>
            <person name="Dean R.A."/>
        </authorList>
    </citation>
    <scope>NUCLEOTIDE SEQUENCE</scope>
    <source>
        <strain evidence="3">R3-111a-1</strain>
    </source>
</reference>
<keyword evidence="1" id="KW-0732">Signal</keyword>
<accession>J3NQC9</accession>
<dbReference type="HOGENOM" id="CLU_983666_0_0_1"/>
<dbReference type="VEuPathDB" id="FungiDB:GGTG_03486"/>
<reference evidence="2" key="2">
    <citation type="submission" date="2010-07" db="EMBL/GenBank/DDBJ databases">
        <authorList>
            <consortium name="The Broad Institute Genome Sequencing Platform"/>
            <consortium name="Broad Institute Genome Sequencing Center for Infectious Disease"/>
            <person name="Ma L.-J."/>
            <person name="Dead R."/>
            <person name="Young S."/>
            <person name="Zeng Q."/>
            <person name="Koehrsen M."/>
            <person name="Alvarado L."/>
            <person name="Berlin A."/>
            <person name="Chapman S.B."/>
            <person name="Chen Z."/>
            <person name="Freedman E."/>
            <person name="Gellesch M."/>
            <person name="Goldberg J."/>
            <person name="Griggs A."/>
            <person name="Gujja S."/>
            <person name="Heilman E.R."/>
            <person name="Heiman D."/>
            <person name="Hepburn T."/>
            <person name="Howarth C."/>
            <person name="Jen D."/>
            <person name="Larson L."/>
            <person name="Mehta T."/>
            <person name="Neiman D."/>
            <person name="Pearson M."/>
            <person name="Roberts A."/>
            <person name="Saif S."/>
            <person name="Shea T."/>
            <person name="Shenoy N."/>
            <person name="Sisk P."/>
            <person name="Stolte C."/>
            <person name="Sykes S."/>
            <person name="Walk T."/>
            <person name="White J."/>
            <person name="Yandava C."/>
            <person name="Haas B."/>
            <person name="Nusbaum C."/>
            <person name="Birren B."/>
        </authorList>
    </citation>
    <scope>NUCLEOTIDE SEQUENCE</scope>
    <source>
        <strain evidence="2">R3-111a-1</strain>
    </source>
</reference>
<evidence type="ECO:0008006" key="5">
    <source>
        <dbReference type="Google" id="ProtNLM"/>
    </source>
</evidence>
<dbReference type="RefSeq" id="XP_009219530.1">
    <property type="nucleotide sequence ID" value="XM_009221266.1"/>
</dbReference>
<sequence length="283" mass="29310">MPSYIPLILLALGSVVTAETCHANNCLRAVRATQFPTRLDDCATNFAVTVTPSASTVTVTAHVTTTVAPVLRRRALLDTDLRNPKLAERAAQLGADAKALAERNTNTPVPTYATACADFAAYSSACFCAGATQATVTAAAPVTSTTTTVTATATATATTSPFRGCRDVRANAGTFEANFNRGWTYVTEGDFPYSDAGLDACCNLCVSKGNCLVFGIRVPSAGGPGGRACEMFIGTSGEDLPGVSPACPFGAVNGQVVGYGHSLDHIAQGPCFGMPPQNEWVLR</sequence>
<dbReference type="AlphaFoldDB" id="J3NQC9"/>
<organism evidence="2">
    <name type="scientific">Gaeumannomyces tritici (strain R3-111a-1)</name>
    <name type="common">Wheat and barley take-all root rot fungus</name>
    <name type="synonym">Gaeumannomyces graminis var. tritici</name>
    <dbReference type="NCBI Taxonomy" id="644352"/>
    <lineage>
        <taxon>Eukaryota</taxon>
        <taxon>Fungi</taxon>
        <taxon>Dikarya</taxon>
        <taxon>Ascomycota</taxon>
        <taxon>Pezizomycotina</taxon>
        <taxon>Sordariomycetes</taxon>
        <taxon>Sordariomycetidae</taxon>
        <taxon>Magnaporthales</taxon>
        <taxon>Magnaporthaceae</taxon>
        <taxon>Gaeumannomyces</taxon>
    </lineage>
</organism>
<protein>
    <recommendedName>
        <fullName evidence="5">Apple domain-containing protein</fullName>
    </recommendedName>
</protein>
<evidence type="ECO:0000313" key="4">
    <source>
        <dbReference type="Proteomes" id="UP000006039"/>
    </source>
</evidence>
<dbReference type="STRING" id="644352.J3NQC9"/>
<name>J3NQC9_GAET3</name>
<dbReference type="eggNOG" id="ENOG502REMW">
    <property type="taxonomic scope" value="Eukaryota"/>
</dbReference>
<feature type="chain" id="PRO_5015094370" description="Apple domain-containing protein" evidence="1">
    <location>
        <begin position="19"/>
        <end position="283"/>
    </location>
</feature>
<dbReference type="EMBL" id="GL385396">
    <property type="protein sequence ID" value="EJT78385.1"/>
    <property type="molecule type" value="Genomic_DNA"/>
</dbReference>
<dbReference type="Proteomes" id="UP000006039">
    <property type="component" value="Unassembled WGS sequence"/>
</dbReference>
<dbReference type="OrthoDB" id="10647170at2759"/>
<evidence type="ECO:0000313" key="2">
    <source>
        <dbReference type="EMBL" id="EJT78385.1"/>
    </source>
</evidence>
<dbReference type="GeneID" id="20343944"/>
<reference evidence="4" key="1">
    <citation type="submission" date="2010-07" db="EMBL/GenBank/DDBJ databases">
        <title>The genome sequence of Gaeumannomyces graminis var. tritici strain R3-111a-1.</title>
        <authorList>
            <consortium name="The Broad Institute Genome Sequencing Platform"/>
            <person name="Ma L.-J."/>
            <person name="Dead R."/>
            <person name="Young S."/>
            <person name="Zeng Q."/>
            <person name="Koehrsen M."/>
            <person name="Alvarado L."/>
            <person name="Berlin A."/>
            <person name="Chapman S.B."/>
            <person name="Chen Z."/>
            <person name="Freedman E."/>
            <person name="Gellesch M."/>
            <person name="Goldberg J."/>
            <person name="Griggs A."/>
            <person name="Gujja S."/>
            <person name="Heilman E.R."/>
            <person name="Heiman D."/>
            <person name="Hepburn T."/>
            <person name="Howarth C."/>
            <person name="Jen D."/>
            <person name="Larson L."/>
            <person name="Mehta T."/>
            <person name="Neiman D."/>
            <person name="Pearson M."/>
            <person name="Roberts A."/>
            <person name="Saif S."/>
            <person name="Shea T."/>
            <person name="Shenoy N."/>
            <person name="Sisk P."/>
            <person name="Stolte C."/>
            <person name="Sykes S."/>
            <person name="Walk T."/>
            <person name="White J."/>
            <person name="Yandava C."/>
            <person name="Haas B."/>
            <person name="Nusbaum C."/>
            <person name="Birren B."/>
        </authorList>
    </citation>
    <scope>NUCLEOTIDE SEQUENCE [LARGE SCALE GENOMIC DNA]</scope>
    <source>
        <strain evidence="4">R3-111a-1</strain>
    </source>
</reference>
<dbReference type="EnsemblFungi" id="EJT78385">
    <property type="protein sequence ID" value="EJT78385"/>
    <property type="gene ID" value="GGTG_03486"/>
</dbReference>
<reference evidence="3" key="5">
    <citation type="submission" date="2018-04" db="UniProtKB">
        <authorList>
            <consortium name="EnsemblFungi"/>
        </authorList>
    </citation>
    <scope>IDENTIFICATION</scope>
    <source>
        <strain evidence="3">R3-111a-1</strain>
    </source>
</reference>
<evidence type="ECO:0000256" key="1">
    <source>
        <dbReference type="SAM" id="SignalP"/>
    </source>
</evidence>
<feature type="signal peptide" evidence="1">
    <location>
        <begin position="1"/>
        <end position="18"/>
    </location>
</feature>
<evidence type="ECO:0000313" key="3">
    <source>
        <dbReference type="EnsemblFungi" id="EJT78385"/>
    </source>
</evidence>
<reference evidence="2" key="3">
    <citation type="submission" date="2010-09" db="EMBL/GenBank/DDBJ databases">
        <title>Annotation of Gaeumannomyces graminis var. tritici R3-111a-1.</title>
        <authorList>
            <consortium name="The Broad Institute Genome Sequencing Platform"/>
            <person name="Ma L.-J."/>
            <person name="Dead R."/>
            <person name="Young S.K."/>
            <person name="Zeng Q."/>
            <person name="Gargeya S."/>
            <person name="Fitzgerald M."/>
            <person name="Haas B."/>
            <person name="Abouelleil A."/>
            <person name="Alvarado L."/>
            <person name="Arachchi H.M."/>
            <person name="Berlin A."/>
            <person name="Brown A."/>
            <person name="Chapman S.B."/>
            <person name="Chen Z."/>
            <person name="Dunbar C."/>
            <person name="Freedman E."/>
            <person name="Gearin G."/>
            <person name="Gellesch M."/>
            <person name="Goldberg J."/>
            <person name="Griggs A."/>
            <person name="Gujja S."/>
            <person name="Heiman D."/>
            <person name="Howarth C."/>
            <person name="Larson L."/>
            <person name="Lui A."/>
            <person name="MacDonald P.J.P."/>
            <person name="Mehta T."/>
            <person name="Montmayeur A."/>
            <person name="Murphy C."/>
            <person name="Neiman D."/>
            <person name="Pearson M."/>
            <person name="Priest M."/>
            <person name="Roberts A."/>
            <person name="Saif S."/>
            <person name="Shea T."/>
            <person name="Shenoy N."/>
            <person name="Sisk P."/>
            <person name="Stolte C."/>
            <person name="Sykes S."/>
            <person name="Yandava C."/>
            <person name="Wortman J."/>
            <person name="Nusbaum C."/>
            <person name="Birren B."/>
        </authorList>
    </citation>
    <scope>NUCLEOTIDE SEQUENCE</scope>
    <source>
        <strain evidence="2">R3-111a-1</strain>
    </source>
</reference>
<keyword evidence="4" id="KW-1185">Reference proteome</keyword>
<proteinExistence type="predicted"/>
<gene>
    <name evidence="3" type="primary">20343944</name>
    <name evidence="2" type="ORF">GGTG_03486</name>
</gene>